<dbReference type="STRING" id="1223545.GS4_05_03630"/>
<dbReference type="AlphaFoldDB" id="M0QFB6"/>
<evidence type="ECO:0000256" key="1">
    <source>
        <dbReference type="SAM" id="Phobius"/>
    </source>
</evidence>
<feature type="transmembrane region" description="Helical" evidence="1">
    <location>
        <begin position="110"/>
        <end position="132"/>
    </location>
</feature>
<evidence type="ECO:0000313" key="2">
    <source>
        <dbReference type="EMBL" id="GAC67149.1"/>
    </source>
</evidence>
<protein>
    <submittedName>
        <fullName evidence="2">Uncharacterized protein</fullName>
    </submittedName>
</protein>
<evidence type="ECO:0000313" key="3">
    <source>
        <dbReference type="Proteomes" id="UP000011666"/>
    </source>
</evidence>
<reference evidence="2 3" key="1">
    <citation type="submission" date="2013-01" db="EMBL/GenBank/DDBJ databases">
        <title>Whole genome shotgun sequence of Gordonia soli NBRC 108243.</title>
        <authorList>
            <person name="Isaki-Nakamura S."/>
            <person name="Hosoyama A."/>
            <person name="Tsuchikane K."/>
            <person name="Ando Y."/>
            <person name="Baba S."/>
            <person name="Ohji S."/>
            <person name="Hamada M."/>
            <person name="Tamura T."/>
            <person name="Yamazoe A."/>
            <person name="Yamazaki S."/>
            <person name="Fujita N."/>
        </authorList>
    </citation>
    <scope>NUCLEOTIDE SEQUENCE [LARGE SCALE GENOMIC DNA]</scope>
    <source>
        <strain evidence="2 3">NBRC 108243</strain>
    </source>
</reference>
<accession>M0QFB6</accession>
<keyword evidence="1" id="KW-0472">Membrane</keyword>
<name>M0QFB6_9ACTN</name>
<keyword evidence="1" id="KW-0812">Transmembrane</keyword>
<comment type="caution">
    <text evidence="2">The sequence shown here is derived from an EMBL/GenBank/DDBJ whole genome shotgun (WGS) entry which is preliminary data.</text>
</comment>
<dbReference type="Proteomes" id="UP000011666">
    <property type="component" value="Unassembled WGS sequence"/>
</dbReference>
<dbReference type="EMBL" id="BANX01000005">
    <property type="protein sequence ID" value="GAC67149.1"/>
    <property type="molecule type" value="Genomic_DNA"/>
</dbReference>
<dbReference type="OrthoDB" id="4578442at2"/>
<organism evidence="2 3">
    <name type="scientific">Gordonia soli NBRC 108243</name>
    <dbReference type="NCBI Taxonomy" id="1223545"/>
    <lineage>
        <taxon>Bacteria</taxon>
        <taxon>Bacillati</taxon>
        <taxon>Actinomycetota</taxon>
        <taxon>Actinomycetes</taxon>
        <taxon>Mycobacteriales</taxon>
        <taxon>Gordoniaceae</taxon>
        <taxon>Gordonia</taxon>
    </lineage>
</organism>
<sequence length="154" mass="16210">MQNWNLVFGLGLAAATVAVIAYVRYRSRETAVLHRDTDLARSLRELAGDDAVRLAAIDEFELSVFQRLFYASVIGPRLRSAAWALLGAVLATAGALVTGGDGLVQSTAHIAAIILAIAFAVGALAFGALAIYHAATTPRVSFADSYAEAESDDD</sequence>
<proteinExistence type="predicted"/>
<dbReference type="RefSeq" id="WP_007618029.1">
    <property type="nucleotide sequence ID" value="NZ_BANX01000005.1"/>
</dbReference>
<keyword evidence="3" id="KW-1185">Reference proteome</keyword>
<keyword evidence="1" id="KW-1133">Transmembrane helix</keyword>
<feature type="transmembrane region" description="Helical" evidence="1">
    <location>
        <begin position="6"/>
        <end position="25"/>
    </location>
</feature>
<feature type="transmembrane region" description="Helical" evidence="1">
    <location>
        <begin position="81"/>
        <end position="98"/>
    </location>
</feature>
<dbReference type="eggNOG" id="ENOG5033WKZ">
    <property type="taxonomic scope" value="Bacteria"/>
</dbReference>
<gene>
    <name evidence="2" type="ORF">GS4_05_03630</name>
</gene>